<keyword evidence="3" id="KW-1185">Reference proteome</keyword>
<organism evidence="2 3">
    <name type="scientific">Epichloe bromicola</name>
    <dbReference type="NCBI Taxonomy" id="79588"/>
    <lineage>
        <taxon>Eukaryota</taxon>
        <taxon>Fungi</taxon>
        <taxon>Dikarya</taxon>
        <taxon>Ascomycota</taxon>
        <taxon>Pezizomycotina</taxon>
        <taxon>Sordariomycetes</taxon>
        <taxon>Hypocreomycetidae</taxon>
        <taxon>Hypocreales</taxon>
        <taxon>Clavicipitaceae</taxon>
        <taxon>Epichloe</taxon>
    </lineage>
</organism>
<protein>
    <submittedName>
        <fullName evidence="2">Uncharacterized protein</fullName>
    </submittedName>
</protein>
<name>A0ABQ0CV50_9HYPO</name>
<sequence length="87" mass="9440">MDQGNTECWGFDKLTLLRNQADVPMRIVKARSLMPRVLALTSRPASYANAQCPAAAMDDTTKTATRPPRLLSPDTAEIPSSSPNVPI</sequence>
<feature type="compositionally biased region" description="Low complexity" evidence="1">
    <location>
        <begin position="54"/>
        <end position="65"/>
    </location>
</feature>
<evidence type="ECO:0000313" key="2">
    <source>
        <dbReference type="EMBL" id="GAB0137306.1"/>
    </source>
</evidence>
<feature type="region of interest" description="Disordered" evidence="1">
    <location>
        <begin position="53"/>
        <end position="87"/>
    </location>
</feature>
<accession>A0ABQ0CV50</accession>
<gene>
    <name evidence="2" type="primary">g5578</name>
    <name evidence="2" type="ORF">EsDP_00005578</name>
</gene>
<dbReference type="EMBL" id="BAAFGZ010000266">
    <property type="protein sequence ID" value="GAB0137306.1"/>
    <property type="molecule type" value="Genomic_DNA"/>
</dbReference>
<proteinExistence type="predicted"/>
<feature type="compositionally biased region" description="Polar residues" evidence="1">
    <location>
        <begin position="78"/>
        <end position="87"/>
    </location>
</feature>
<evidence type="ECO:0000313" key="3">
    <source>
        <dbReference type="Proteomes" id="UP001562357"/>
    </source>
</evidence>
<comment type="caution">
    <text evidence="2">The sequence shown here is derived from an EMBL/GenBank/DDBJ whole genome shotgun (WGS) entry which is preliminary data.</text>
</comment>
<evidence type="ECO:0000256" key="1">
    <source>
        <dbReference type="SAM" id="MobiDB-lite"/>
    </source>
</evidence>
<dbReference type="Proteomes" id="UP001562357">
    <property type="component" value="Unassembled WGS sequence"/>
</dbReference>
<reference evidence="3" key="1">
    <citation type="submission" date="2024-06" db="EMBL/GenBank/DDBJ databases">
        <title>Draft Genome Sequences of Epichloe bromicola Strains Isolated from Elymus ciliaris.</title>
        <authorList>
            <consortium name="Epichloe bromicola genome sequencing consortium"/>
            <person name="Miura A."/>
            <person name="Imano S."/>
            <person name="Ashida A."/>
            <person name="Sato I."/>
            <person name="Chiba S."/>
            <person name="Tanaka A."/>
            <person name="Camagna M."/>
            <person name="Takemoto D."/>
        </authorList>
    </citation>
    <scope>NUCLEOTIDE SEQUENCE [LARGE SCALE GENOMIC DNA]</scope>
    <source>
        <strain evidence="3">DP</strain>
    </source>
</reference>